<reference evidence="1" key="1">
    <citation type="submission" date="2019-07" db="EMBL/GenBank/DDBJ databases">
        <authorList>
            <person name="Palmer J.M."/>
        </authorList>
    </citation>
    <scope>NUCLEOTIDE SEQUENCE</scope>
    <source>
        <strain evidence="1">PC9</strain>
    </source>
</reference>
<accession>A0A8H6ZSA5</accession>
<keyword evidence="2" id="KW-1185">Reference proteome</keyword>
<dbReference type="VEuPathDB" id="FungiDB:PC9H_008782"/>
<name>A0A8H6ZSA5_PLEOS</name>
<dbReference type="Proteomes" id="UP000623687">
    <property type="component" value="Unassembled WGS sequence"/>
</dbReference>
<evidence type="ECO:0000313" key="2">
    <source>
        <dbReference type="Proteomes" id="UP000623687"/>
    </source>
</evidence>
<dbReference type="GeneID" id="59378600"/>
<evidence type="ECO:0000313" key="1">
    <source>
        <dbReference type="EMBL" id="KAF7426414.1"/>
    </source>
</evidence>
<protein>
    <submittedName>
        <fullName evidence="1">Uncharacterized protein</fullName>
    </submittedName>
</protein>
<dbReference type="EMBL" id="JACETU010000006">
    <property type="protein sequence ID" value="KAF7426414.1"/>
    <property type="molecule type" value="Genomic_DNA"/>
</dbReference>
<organism evidence="1 2">
    <name type="scientific">Pleurotus ostreatus</name>
    <name type="common">Oyster mushroom</name>
    <name type="synonym">White-rot fungus</name>
    <dbReference type="NCBI Taxonomy" id="5322"/>
    <lineage>
        <taxon>Eukaryota</taxon>
        <taxon>Fungi</taxon>
        <taxon>Dikarya</taxon>
        <taxon>Basidiomycota</taxon>
        <taxon>Agaricomycotina</taxon>
        <taxon>Agaricomycetes</taxon>
        <taxon>Agaricomycetidae</taxon>
        <taxon>Agaricales</taxon>
        <taxon>Pleurotineae</taxon>
        <taxon>Pleurotaceae</taxon>
        <taxon>Pleurotus</taxon>
    </lineage>
</organism>
<dbReference type="AlphaFoldDB" id="A0A8H6ZSA5"/>
<proteinExistence type="predicted"/>
<dbReference type="RefSeq" id="XP_036629718.1">
    <property type="nucleotide sequence ID" value="XM_036778290.1"/>
</dbReference>
<gene>
    <name evidence="1" type="ORF">PC9H_008782</name>
</gene>
<sequence>MRGPICKATEHLEESWQIWLSQEFVVVKKTNTSTEWIFNVGDDGEAFELVEINGYSIEIRKQDGNASLRGGIDYDEAFGYQGPLTSEYAGAKRGQVNLVGFRGTI</sequence>
<comment type="caution">
    <text evidence="1">The sequence shown here is derived from an EMBL/GenBank/DDBJ whole genome shotgun (WGS) entry which is preliminary data.</text>
</comment>